<evidence type="ECO:0000313" key="2">
    <source>
        <dbReference type="EMBL" id="QQC93199.1"/>
    </source>
</evidence>
<evidence type="ECO:0000259" key="1">
    <source>
        <dbReference type="PROSITE" id="PS50801"/>
    </source>
</evidence>
<dbReference type="RefSeq" id="WP_076682250.1">
    <property type="nucleotide sequence ID" value="NZ_CP015588.1"/>
</dbReference>
<name>A0A7T4U1C4_9ACTN</name>
<evidence type="ECO:0000313" key="3">
    <source>
        <dbReference type="Proteomes" id="UP000596130"/>
    </source>
</evidence>
<dbReference type="InterPro" id="IPR002645">
    <property type="entry name" value="STAS_dom"/>
</dbReference>
<sequence length="127" mass="13972">MIRPVSRLSLRIELQQGVVTVHLGGSLEYGVTETLVSSVTEQLDLAREGGRAVRQLRIDMAELTFVDSMGLAALLTVRRCTDAQGVALRLDHRPACLDRLLELTGTLDHLTAPRPRRMAARSGRART</sequence>
<feature type="domain" description="STAS" evidence="1">
    <location>
        <begin position="8"/>
        <end position="127"/>
    </location>
</feature>
<dbReference type="EMBL" id="CP065959">
    <property type="protein sequence ID" value="QQC93199.1"/>
    <property type="molecule type" value="Genomic_DNA"/>
</dbReference>
<gene>
    <name evidence="2" type="ORF">I8755_36350</name>
</gene>
<dbReference type="SUPFAM" id="SSF52091">
    <property type="entry name" value="SpoIIaa-like"/>
    <property type="match status" value="1"/>
</dbReference>
<dbReference type="Gene3D" id="3.30.750.24">
    <property type="entry name" value="STAS domain"/>
    <property type="match status" value="1"/>
</dbReference>
<dbReference type="AlphaFoldDB" id="A0A7T4U1C4"/>
<dbReference type="PROSITE" id="PS50801">
    <property type="entry name" value="STAS"/>
    <property type="match status" value="1"/>
</dbReference>
<organism evidence="2 3">
    <name type="scientific">Streptomyces alfalfae</name>
    <dbReference type="NCBI Taxonomy" id="1642299"/>
    <lineage>
        <taxon>Bacteria</taxon>
        <taxon>Bacillati</taxon>
        <taxon>Actinomycetota</taxon>
        <taxon>Actinomycetes</taxon>
        <taxon>Kitasatosporales</taxon>
        <taxon>Streptomycetaceae</taxon>
        <taxon>Streptomyces</taxon>
    </lineage>
</organism>
<dbReference type="InterPro" id="IPR036513">
    <property type="entry name" value="STAS_dom_sf"/>
</dbReference>
<proteinExistence type="predicted"/>
<accession>A0A7T4U1C4</accession>
<dbReference type="CDD" id="cd07043">
    <property type="entry name" value="STAS_anti-anti-sigma_factors"/>
    <property type="match status" value="1"/>
</dbReference>
<dbReference type="Pfam" id="PF01740">
    <property type="entry name" value="STAS"/>
    <property type="match status" value="1"/>
</dbReference>
<dbReference type="Proteomes" id="UP000596130">
    <property type="component" value="Chromosome"/>
</dbReference>
<protein>
    <submittedName>
        <fullName evidence="2">STAS domain-containing protein</fullName>
    </submittedName>
</protein>
<reference evidence="2 3" key="1">
    <citation type="submission" date="2020-12" db="EMBL/GenBank/DDBJ databases">
        <title>Identification and biosynthesis of polyene macrolides produced by Streptomyces alfalfae Men-myco-93-63.</title>
        <authorList>
            <person name="Liu D."/>
            <person name="Li Y."/>
            <person name="Liu L."/>
            <person name="Han X."/>
            <person name="Shen F."/>
        </authorList>
    </citation>
    <scope>NUCLEOTIDE SEQUENCE [LARGE SCALE GENOMIC DNA]</scope>
    <source>
        <strain evidence="2 3">Men-myco-93-63</strain>
    </source>
</reference>